<dbReference type="PRINTS" id="PR00032">
    <property type="entry name" value="HTHARAC"/>
</dbReference>
<reference evidence="5 6" key="1">
    <citation type="submission" date="2018-12" db="EMBL/GenBank/DDBJ databases">
        <title>Flammeovirga pectinis sp. nov., isolated from the gut of the Korean scallop, Patinopecten yessoensis.</title>
        <authorList>
            <person name="Bae J.-W."/>
            <person name="Jeong Y.-S."/>
            <person name="Kang W."/>
        </authorList>
    </citation>
    <scope>NUCLEOTIDE SEQUENCE [LARGE SCALE GENOMIC DNA]</scope>
    <source>
        <strain evidence="5 6">L12M1</strain>
    </source>
</reference>
<dbReference type="InterPro" id="IPR053142">
    <property type="entry name" value="PchR_regulatory_protein"/>
</dbReference>
<dbReference type="InterPro" id="IPR009057">
    <property type="entry name" value="Homeodomain-like_sf"/>
</dbReference>
<evidence type="ECO:0000313" key="6">
    <source>
        <dbReference type="Proteomes" id="UP000267268"/>
    </source>
</evidence>
<dbReference type="PROSITE" id="PS00041">
    <property type="entry name" value="HTH_ARAC_FAMILY_1"/>
    <property type="match status" value="1"/>
</dbReference>
<evidence type="ECO:0000256" key="3">
    <source>
        <dbReference type="ARBA" id="ARBA00023163"/>
    </source>
</evidence>
<keyword evidence="2" id="KW-0238">DNA-binding</keyword>
<dbReference type="SMART" id="SM00342">
    <property type="entry name" value="HTH_ARAC"/>
    <property type="match status" value="1"/>
</dbReference>
<dbReference type="PANTHER" id="PTHR47893">
    <property type="entry name" value="REGULATORY PROTEIN PCHR"/>
    <property type="match status" value="1"/>
</dbReference>
<dbReference type="KEGG" id="fll:EI427_22505"/>
<gene>
    <name evidence="5" type="ORF">EI427_22505</name>
</gene>
<dbReference type="InterPro" id="IPR018060">
    <property type="entry name" value="HTH_AraC"/>
</dbReference>
<name>A0A3S9P9W3_9BACT</name>
<evidence type="ECO:0000256" key="2">
    <source>
        <dbReference type="ARBA" id="ARBA00023125"/>
    </source>
</evidence>
<dbReference type="Proteomes" id="UP000267268">
    <property type="component" value="Chromosome 2"/>
</dbReference>
<keyword evidence="6" id="KW-1185">Reference proteome</keyword>
<dbReference type="SUPFAM" id="SSF46689">
    <property type="entry name" value="Homeodomain-like"/>
    <property type="match status" value="2"/>
</dbReference>
<evidence type="ECO:0000313" key="5">
    <source>
        <dbReference type="EMBL" id="AZQ64996.1"/>
    </source>
</evidence>
<dbReference type="PROSITE" id="PS01124">
    <property type="entry name" value="HTH_ARAC_FAMILY_2"/>
    <property type="match status" value="1"/>
</dbReference>
<sequence length="325" mass="38635">MKRTDFDISLQAWADIFKAKVVNNRVDFDNAIGVGSIDGYKCTEQLEVFRFQFKLHEVLEIERQKKDEEYEFIPVFFGDPADDSVIIDGDDEDFNERKYSYNSKGAFCSNTLGIANWKYPKNKELKVISIRLRIDYFKYFISQSENLQKVFNPKEIFLIFEEFDPRMRELFTQIFELRRDEIFENEHMGVYAQNMILTYFKNISKRKELLENNKYPFNIEPIFKARSILQTILNKPVSIDYLTVECGLSESRLRFLFKKIFGATIHQYHQDVRLDKSRMLLREGKKTMSMIAIDLGFSSSSHFTLAFKKKYSITPKDFKKEQMLY</sequence>
<keyword evidence="1" id="KW-0805">Transcription regulation</keyword>
<evidence type="ECO:0000256" key="1">
    <source>
        <dbReference type="ARBA" id="ARBA00023015"/>
    </source>
</evidence>
<accession>A0A3S9P9W3</accession>
<dbReference type="RefSeq" id="WP_126619272.1">
    <property type="nucleotide sequence ID" value="NZ_CP034563.1"/>
</dbReference>
<protein>
    <submittedName>
        <fullName evidence="5">AraC family transcriptional regulator</fullName>
    </submittedName>
</protein>
<dbReference type="OrthoDB" id="1156172at2"/>
<dbReference type="PANTHER" id="PTHR47893:SF1">
    <property type="entry name" value="REGULATORY PROTEIN PCHR"/>
    <property type="match status" value="1"/>
</dbReference>
<dbReference type="Pfam" id="PF12833">
    <property type="entry name" value="HTH_18"/>
    <property type="match status" value="1"/>
</dbReference>
<evidence type="ECO:0000259" key="4">
    <source>
        <dbReference type="PROSITE" id="PS01124"/>
    </source>
</evidence>
<dbReference type="Gene3D" id="1.10.10.60">
    <property type="entry name" value="Homeodomain-like"/>
    <property type="match status" value="2"/>
</dbReference>
<dbReference type="GO" id="GO:0043565">
    <property type="term" value="F:sequence-specific DNA binding"/>
    <property type="evidence" value="ECO:0007669"/>
    <property type="project" value="InterPro"/>
</dbReference>
<dbReference type="InterPro" id="IPR020449">
    <property type="entry name" value="Tscrpt_reg_AraC-type_HTH"/>
</dbReference>
<organism evidence="5 6">
    <name type="scientific">Flammeovirga pectinis</name>
    <dbReference type="NCBI Taxonomy" id="2494373"/>
    <lineage>
        <taxon>Bacteria</taxon>
        <taxon>Pseudomonadati</taxon>
        <taxon>Bacteroidota</taxon>
        <taxon>Cytophagia</taxon>
        <taxon>Cytophagales</taxon>
        <taxon>Flammeovirgaceae</taxon>
        <taxon>Flammeovirga</taxon>
    </lineage>
</organism>
<dbReference type="InterPro" id="IPR018062">
    <property type="entry name" value="HTH_AraC-typ_CS"/>
</dbReference>
<dbReference type="AlphaFoldDB" id="A0A3S9P9W3"/>
<dbReference type="EMBL" id="CP034563">
    <property type="protein sequence ID" value="AZQ64996.1"/>
    <property type="molecule type" value="Genomic_DNA"/>
</dbReference>
<keyword evidence="3" id="KW-0804">Transcription</keyword>
<dbReference type="GO" id="GO:0003700">
    <property type="term" value="F:DNA-binding transcription factor activity"/>
    <property type="evidence" value="ECO:0007669"/>
    <property type="project" value="InterPro"/>
</dbReference>
<proteinExistence type="predicted"/>
<feature type="domain" description="HTH araC/xylS-type" evidence="4">
    <location>
        <begin position="223"/>
        <end position="321"/>
    </location>
</feature>